<protein>
    <submittedName>
        <fullName evidence="2">Osmotically inducible protein OsmC</fullName>
    </submittedName>
</protein>
<dbReference type="Gene3D" id="3.30.300.20">
    <property type="match status" value="1"/>
</dbReference>
<dbReference type="EMBL" id="MUYV01000002">
    <property type="protein sequence ID" value="OOS26111.1"/>
    <property type="molecule type" value="Genomic_DNA"/>
</dbReference>
<dbReference type="PANTHER" id="PTHR33797:SF2">
    <property type="entry name" value="ORGANIC HYDROPEROXIDE RESISTANCE PROTEIN-LIKE"/>
    <property type="match status" value="1"/>
</dbReference>
<dbReference type="SUPFAM" id="SSF82784">
    <property type="entry name" value="OsmC-like"/>
    <property type="match status" value="1"/>
</dbReference>
<dbReference type="Pfam" id="PF02566">
    <property type="entry name" value="OsmC"/>
    <property type="match status" value="1"/>
</dbReference>
<organism evidence="2 3">
    <name type="scientific">Moraxella porci DSM 25326</name>
    <dbReference type="NCBI Taxonomy" id="573983"/>
    <lineage>
        <taxon>Bacteria</taxon>
        <taxon>Pseudomonadati</taxon>
        <taxon>Pseudomonadota</taxon>
        <taxon>Gammaproteobacteria</taxon>
        <taxon>Moraxellales</taxon>
        <taxon>Moraxellaceae</taxon>
        <taxon>Moraxella</taxon>
    </lineage>
</organism>
<evidence type="ECO:0000256" key="1">
    <source>
        <dbReference type="ARBA" id="ARBA00007378"/>
    </source>
</evidence>
<proteinExistence type="inferred from homology"/>
<dbReference type="InterPro" id="IPR019953">
    <property type="entry name" value="OHR"/>
</dbReference>
<accession>A0A1T0CVE7</accession>
<reference evidence="2 3" key="1">
    <citation type="submission" date="2017-02" db="EMBL/GenBank/DDBJ databases">
        <title>Draft genome sequence of Moraxella porci CCUG 54912T type strain.</title>
        <authorList>
            <person name="Salva-Serra F."/>
            <person name="Engstrom-Jakobsson H."/>
            <person name="Thorell K."/>
            <person name="Jaen-Luchoro D."/>
            <person name="Gonzales-Siles L."/>
            <person name="Karlsson R."/>
            <person name="Yazdan S."/>
            <person name="Boulund F."/>
            <person name="Johnning A."/>
            <person name="Engstrand L."/>
            <person name="Kristiansson E."/>
            <person name="Moore E."/>
        </authorList>
    </citation>
    <scope>NUCLEOTIDE SEQUENCE [LARGE SCALE GENOMIC DNA]</scope>
    <source>
        <strain evidence="2 3">CCUG 54912</strain>
    </source>
</reference>
<dbReference type="NCBIfam" id="TIGR03561">
    <property type="entry name" value="organ_hyd_perox"/>
    <property type="match status" value="1"/>
</dbReference>
<comment type="similarity">
    <text evidence="1">Belongs to the OsmC/Ohr family.</text>
</comment>
<dbReference type="Proteomes" id="UP000190683">
    <property type="component" value="Unassembled WGS sequence"/>
</dbReference>
<dbReference type="AlphaFoldDB" id="A0A1T0CVE7"/>
<dbReference type="InterPro" id="IPR015946">
    <property type="entry name" value="KH_dom-like_a/b"/>
</dbReference>
<dbReference type="PANTHER" id="PTHR33797">
    <property type="entry name" value="ORGANIC HYDROPEROXIDE RESISTANCE PROTEIN-LIKE"/>
    <property type="match status" value="1"/>
</dbReference>
<dbReference type="GO" id="GO:0006979">
    <property type="term" value="P:response to oxidative stress"/>
    <property type="evidence" value="ECO:0007669"/>
    <property type="project" value="InterPro"/>
</dbReference>
<evidence type="ECO:0000313" key="3">
    <source>
        <dbReference type="Proteomes" id="UP000190683"/>
    </source>
</evidence>
<dbReference type="InterPro" id="IPR036102">
    <property type="entry name" value="OsmC/Ohrsf"/>
</dbReference>
<dbReference type="InterPro" id="IPR003718">
    <property type="entry name" value="OsmC/Ohr_fam"/>
</dbReference>
<gene>
    <name evidence="2" type="ORF">B0681_02940</name>
</gene>
<keyword evidence="3" id="KW-1185">Reference proteome</keyword>
<name>A0A1T0CVE7_9GAMM</name>
<sequence>MAKIYTTTASVVGARNGTAKLSDDDKTYNMVSPGSKEDGNNPEQFFAMGYAACFDGALGLVKKAAGKSFDSEVQVTIDLNKEGDDKFFLTGAIHVVATNTDISEDELLALVEKTHTVCPYSKAVAGNVEMALSASVA</sequence>
<dbReference type="RefSeq" id="WP_078317260.1">
    <property type="nucleotide sequence ID" value="NZ_MUYV01000002.1"/>
</dbReference>
<evidence type="ECO:0000313" key="2">
    <source>
        <dbReference type="EMBL" id="OOS26111.1"/>
    </source>
</evidence>
<comment type="caution">
    <text evidence="2">The sequence shown here is derived from an EMBL/GenBank/DDBJ whole genome shotgun (WGS) entry which is preliminary data.</text>
</comment>